<dbReference type="STRING" id="51031.W2SZM8"/>
<keyword evidence="7" id="KW-1185">Reference proteome</keyword>
<dbReference type="Proteomes" id="UP000053676">
    <property type="component" value="Unassembled WGS sequence"/>
</dbReference>
<dbReference type="Pfam" id="PF00245">
    <property type="entry name" value="Alk_phosphatase"/>
    <property type="match status" value="1"/>
</dbReference>
<accession>W2SZM8</accession>
<comment type="cofactor">
    <cofactor evidence="4">
        <name>Zn(2+)</name>
        <dbReference type="ChEBI" id="CHEBI:29105"/>
    </cofactor>
    <text evidence="4">Binds 2 Zn(2+) ions.</text>
</comment>
<gene>
    <name evidence="6" type="ORF">NECAME_13140</name>
</gene>
<feature type="binding site" evidence="4">
    <location>
        <position position="42"/>
    </location>
    <ligand>
        <name>Mg(2+)</name>
        <dbReference type="ChEBI" id="CHEBI:18420"/>
    </ligand>
</feature>
<keyword evidence="4" id="KW-0460">Magnesium</keyword>
<evidence type="ECO:0000313" key="7">
    <source>
        <dbReference type="Proteomes" id="UP000053676"/>
    </source>
</evidence>
<proteinExistence type="inferred from homology"/>
<evidence type="ECO:0000256" key="4">
    <source>
        <dbReference type="PIRSR" id="PIRSR601952-2"/>
    </source>
</evidence>
<dbReference type="Gene3D" id="3.40.720.10">
    <property type="entry name" value="Alkaline Phosphatase, subunit A"/>
    <property type="match status" value="1"/>
</dbReference>
<keyword evidence="2" id="KW-0597">Phosphoprotein</keyword>
<dbReference type="SUPFAM" id="SSF53649">
    <property type="entry name" value="Alkaline phosphatase-like"/>
    <property type="match status" value="1"/>
</dbReference>
<comment type="cofactor">
    <cofactor evidence="4">
        <name>Mg(2+)</name>
        <dbReference type="ChEBI" id="CHEBI:18420"/>
    </cofactor>
    <text evidence="4">Binds 1 Mg(2+) ion.</text>
</comment>
<dbReference type="KEGG" id="nai:NECAME_13140"/>
<protein>
    <recommendedName>
        <fullName evidence="1">alkaline phosphatase</fullName>
        <ecNumber evidence="1">3.1.3.1</ecNumber>
    </recommendedName>
</protein>
<feature type="binding site" evidence="4">
    <location>
        <position position="42"/>
    </location>
    <ligand>
        <name>Zn(2+)</name>
        <dbReference type="ChEBI" id="CHEBI:29105"/>
        <label>2</label>
    </ligand>
</feature>
<dbReference type="AlphaFoldDB" id="W2SZM8"/>
<evidence type="ECO:0000313" key="6">
    <source>
        <dbReference type="EMBL" id="ETN74177.1"/>
    </source>
</evidence>
<dbReference type="GO" id="GO:0004035">
    <property type="term" value="F:alkaline phosphatase activity"/>
    <property type="evidence" value="ECO:0007669"/>
    <property type="project" value="UniProtKB-EC"/>
</dbReference>
<evidence type="ECO:0000256" key="5">
    <source>
        <dbReference type="RuleBase" id="RU003946"/>
    </source>
</evidence>
<dbReference type="InterPro" id="IPR017850">
    <property type="entry name" value="Alkaline_phosphatase_core_sf"/>
</dbReference>
<feature type="active site" description="Phosphoserine intermediate" evidence="3">
    <location>
        <position position="92"/>
    </location>
</feature>
<evidence type="ECO:0000256" key="3">
    <source>
        <dbReference type="PIRSR" id="PIRSR601952-1"/>
    </source>
</evidence>
<dbReference type="PANTHER" id="PTHR11596:SF5">
    <property type="entry name" value="ALKALINE PHOSPHATASE"/>
    <property type="match status" value="1"/>
</dbReference>
<dbReference type="PANTHER" id="PTHR11596">
    <property type="entry name" value="ALKALINE PHOSPHATASE"/>
    <property type="match status" value="1"/>
</dbReference>
<dbReference type="InterPro" id="IPR001952">
    <property type="entry name" value="Alkaline_phosphatase"/>
</dbReference>
<dbReference type="PRINTS" id="PR00113">
    <property type="entry name" value="ALKPHPHTASE"/>
</dbReference>
<evidence type="ECO:0000256" key="2">
    <source>
        <dbReference type="ARBA" id="ARBA00022553"/>
    </source>
</evidence>
<name>W2SZM8_NECAM</name>
<organism evidence="6 7">
    <name type="scientific">Necator americanus</name>
    <name type="common">Human hookworm</name>
    <dbReference type="NCBI Taxonomy" id="51031"/>
    <lineage>
        <taxon>Eukaryota</taxon>
        <taxon>Metazoa</taxon>
        <taxon>Ecdysozoa</taxon>
        <taxon>Nematoda</taxon>
        <taxon>Chromadorea</taxon>
        <taxon>Rhabditida</taxon>
        <taxon>Rhabditina</taxon>
        <taxon>Rhabditomorpha</taxon>
        <taxon>Strongyloidea</taxon>
        <taxon>Ancylostomatidae</taxon>
        <taxon>Bunostominae</taxon>
        <taxon>Necator</taxon>
    </lineage>
</organism>
<dbReference type="EC" id="3.1.3.1" evidence="1"/>
<dbReference type="EMBL" id="KI660380">
    <property type="protein sequence ID" value="ETN74177.1"/>
    <property type="molecule type" value="Genomic_DNA"/>
</dbReference>
<keyword evidence="4" id="KW-0862">Zinc</keyword>
<sequence length="162" mass="18217">MFRQMARYTLYTTKVYIKEYLHEFIRACIVKRPKNVILFIGDGMGISTVTLGRINKNQKAGNKYLNKPLYFETFSVSGLVKTSSFSQYVTDSAAGAMALLSGRKGVDRKIEFDSTAKKFGINCVDIAKQLLSYPASEFKTSGLSEVISLQYTQLYVSQTEDN</sequence>
<comment type="similarity">
    <text evidence="5">Belongs to the alkaline phosphatase family.</text>
</comment>
<dbReference type="GO" id="GO:0046872">
    <property type="term" value="F:metal ion binding"/>
    <property type="evidence" value="ECO:0007669"/>
    <property type="project" value="UniProtKB-KW"/>
</dbReference>
<evidence type="ECO:0000256" key="1">
    <source>
        <dbReference type="ARBA" id="ARBA00012647"/>
    </source>
</evidence>
<reference evidence="7" key="1">
    <citation type="journal article" date="2014" name="Nat. Genet.">
        <title>Genome of the human hookworm Necator americanus.</title>
        <authorList>
            <person name="Tang Y.T."/>
            <person name="Gao X."/>
            <person name="Rosa B.A."/>
            <person name="Abubucker S."/>
            <person name="Hallsworth-Pepin K."/>
            <person name="Martin J."/>
            <person name="Tyagi R."/>
            <person name="Heizer E."/>
            <person name="Zhang X."/>
            <person name="Bhonagiri-Palsikar V."/>
            <person name="Minx P."/>
            <person name="Warren W.C."/>
            <person name="Wang Q."/>
            <person name="Zhan B."/>
            <person name="Hotez P.J."/>
            <person name="Sternberg P.W."/>
            <person name="Dougall A."/>
            <person name="Gaze S.T."/>
            <person name="Mulvenna J."/>
            <person name="Sotillo J."/>
            <person name="Ranganathan S."/>
            <person name="Rabelo E.M."/>
            <person name="Wilson R.K."/>
            <person name="Felgner P.L."/>
            <person name="Bethony J."/>
            <person name="Hawdon J.M."/>
            <person name="Gasser R.B."/>
            <person name="Loukas A."/>
            <person name="Mitreva M."/>
        </authorList>
    </citation>
    <scope>NUCLEOTIDE SEQUENCE [LARGE SCALE GENOMIC DNA]</scope>
</reference>
<keyword evidence="4" id="KW-0479">Metal-binding</keyword>
<dbReference type="OrthoDB" id="5818554at2759"/>